<evidence type="ECO:0000256" key="1">
    <source>
        <dbReference type="ARBA" id="ARBA00022723"/>
    </source>
</evidence>
<dbReference type="EMBL" id="LRGB01003218">
    <property type="protein sequence ID" value="KZS03692.1"/>
    <property type="molecule type" value="Genomic_DNA"/>
</dbReference>
<dbReference type="AlphaFoldDB" id="A0A164L0H2"/>
<keyword evidence="2" id="KW-0863">Zinc-finger</keyword>
<evidence type="ECO:0000256" key="4">
    <source>
        <dbReference type="ARBA" id="ARBA00023125"/>
    </source>
</evidence>
<dbReference type="Proteomes" id="UP000076858">
    <property type="component" value="Unassembled WGS sequence"/>
</dbReference>
<gene>
    <name evidence="6" type="ORF">APZ42_033540</name>
</gene>
<organism evidence="6 7">
    <name type="scientific">Daphnia magna</name>
    <dbReference type="NCBI Taxonomy" id="35525"/>
    <lineage>
        <taxon>Eukaryota</taxon>
        <taxon>Metazoa</taxon>
        <taxon>Ecdysozoa</taxon>
        <taxon>Arthropoda</taxon>
        <taxon>Crustacea</taxon>
        <taxon>Branchiopoda</taxon>
        <taxon>Diplostraca</taxon>
        <taxon>Cladocera</taxon>
        <taxon>Anomopoda</taxon>
        <taxon>Daphniidae</taxon>
        <taxon>Daphnia</taxon>
    </lineage>
</organism>
<comment type="caution">
    <text evidence="6">The sequence shown here is derived from an EMBL/GenBank/DDBJ whole genome shotgun (WGS) entry which is preliminary data.</text>
</comment>
<keyword evidence="4" id="KW-0238">DNA-binding</keyword>
<reference evidence="6 7" key="1">
    <citation type="submission" date="2016-03" db="EMBL/GenBank/DDBJ databases">
        <title>EvidentialGene: Evidence-directed Construction of Genes on Genomes.</title>
        <authorList>
            <person name="Gilbert D.G."/>
            <person name="Choi J.-H."/>
            <person name="Mockaitis K."/>
            <person name="Colbourne J."/>
            <person name="Pfrender M."/>
        </authorList>
    </citation>
    <scope>NUCLEOTIDE SEQUENCE [LARGE SCALE GENOMIC DNA]</scope>
    <source>
        <strain evidence="6 7">Xinb3</strain>
        <tissue evidence="6">Complete organism</tissue>
    </source>
</reference>
<keyword evidence="3" id="KW-0862">Zinc</keyword>
<evidence type="ECO:0000313" key="6">
    <source>
        <dbReference type="EMBL" id="KZS03692.1"/>
    </source>
</evidence>
<evidence type="ECO:0000256" key="3">
    <source>
        <dbReference type="ARBA" id="ARBA00022833"/>
    </source>
</evidence>
<dbReference type="Pfam" id="PF05485">
    <property type="entry name" value="THAP"/>
    <property type="match status" value="1"/>
</dbReference>
<keyword evidence="1" id="KW-0479">Metal-binding</keyword>
<dbReference type="OrthoDB" id="6340656at2759"/>
<evidence type="ECO:0000313" key="7">
    <source>
        <dbReference type="Proteomes" id="UP000076858"/>
    </source>
</evidence>
<dbReference type="GO" id="GO:0003677">
    <property type="term" value="F:DNA binding"/>
    <property type="evidence" value="ECO:0007669"/>
    <property type="project" value="UniProtKB-KW"/>
</dbReference>
<feature type="domain" description="THAP-type" evidence="5">
    <location>
        <begin position="17"/>
        <end position="91"/>
    </location>
</feature>
<evidence type="ECO:0000256" key="2">
    <source>
        <dbReference type="ARBA" id="ARBA00022771"/>
    </source>
</evidence>
<dbReference type="InterPro" id="IPR006612">
    <property type="entry name" value="THAP_Znf"/>
</dbReference>
<keyword evidence="7" id="KW-1185">Reference proteome</keyword>
<proteinExistence type="predicted"/>
<sequence>MSILKAKLGRKLACVICGIVYEDENRKICAFSVPKKMFDRWNSIIPELKRTSRLCDIHFEESDIVKGFKVHQKFHPLERWRLIQSAIPKFFFVKRNSSFTSARKPLQQLLNVNSHENNNLANKKFK</sequence>
<accession>A0A164L0H2</accession>
<evidence type="ECO:0000259" key="5">
    <source>
        <dbReference type="Pfam" id="PF05485"/>
    </source>
</evidence>
<dbReference type="GO" id="GO:0008270">
    <property type="term" value="F:zinc ion binding"/>
    <property type="evidence" value="ECO:0007669"/>
    <property type="project" value="UniProtKB-KW"/>
</dbReference>
<name>A0A164L0H2_9CRUS</name>
<protein>
    <recommendedName>
        <fullName evidence="5">THAP-type domain-containing protein</fullName>
    </recommendedName>
</protein>